<keyword evidence="3" id="KW-1003">Cell membrane</keyword>
<evidence type="ECO:0008006" key="10">
    <source>
        <dbReference type="Google" id="ProtNLM"/>
    </source>
</evidence>
<feature type="transmembrane region" description="Helical" evidence="7">
    <location>
        <begin position="66"/>
        <end position="89"/>
    </location>
</feature>
<accession>A0A9W5VWN3</accession>
<gene>
    <name evidence="8" type="ORF">HMPREF9238_00942</name>
</gene>
<reference evidence="8 9" key="1">
    <citation type="submission" date="2013-05" db="EMBL/GenBank/DDBJ databases">
        <title>The Genome Sequence of Actinomyces europaeus ACS-120-V-COL10B.</title>
        <authorList>
            <consortium name="The Broad Institute Genomics Platform"/>
            <person name="Earl A."/>
            <person name="Ward D."/>
            <person name="Feldgarden M."/>
            <person name="Gevers D."/>
            <person name="Saerens B."/>
            <person name="Vaneechoutte M."/>
            <person name="Walker B."/>
            <person name="Young S."/>
            <person name="Zeng Q."/>
            <person name="Gargeya S."/>
            <person name="Fitzgerald M."/>
            <person name="Haas B."/>
            <person name="Abouelleil A."/>
            <person name="Allen A.W."/>
            <person name="Alvarado L."/>
            <person name="Arachchi H.M."/>
            <person name="Berlin A.M."/>
            <person name="Chapman S.B."/>
            <person name="Gainer-Dewar J."/>
            <person name="Goldberg J."/>
            <person name="Griggs A."/>
            <person name="Gujja S."/>
            <person name="Hansen M."/>
            <person name="Howarth C."/>
            <person name="Imamovic A."/>
            <person name="Ireland A."/>
            <person name="Larimer J."/>
            <person name="McCowan C."/>
            <person name="Murphy C."/>
            <person name="Pearson M."/>
            <person name="Poon T.W."/>
            <person name="Priest M."/>
            <person name="Roberts A."/>
            <person name="Saif S."/>
            <person name="Shea T."/>
            <person name="Sisk P."/>
            <person name="Sykes S."/>
            <person name="Wortman J."/>
            <person name="Nusbaum C."/>
            <person name="Birren B."/>
        </authorList>
    </citation>
    <scope>NUCLEOTIDE SEQUENCE [LARGE SCALE GENOMIC DNA]</scope>
    <source>
        <strain evidence="8 9">ACS-120-V-Col10b</strain>
    </source>
</reference>
<dbReference type="GO" id="GO:0005886">
    <property type="term" value="C:plasma membrane"/>
    <property type="evidence" value="ECO:0007669"/>
    <property type="project" value="UniProtKB-SubCell"/>
</dbReference>
<dbReference type="GO" id="GO:0008324">
    <property type="term" value="F:monoatomic cation transmembrane transporter activity"/>
    <property type="evidence" value="ECO:0007669"/>
    <property type="project" value="InterPro"/>
</dbReference>
<comment type="subcellular location">
    <subcellularLocation>
        <location evidence="1">Cell membrane</location>
        <topology evidence="1">Multi-pass membrane protein</topology>
    </subcellularLocation>
</comment>
<evidence type="ECO:0000256" key="5">
    <source>
        <dbReference type="ARBA" id="ARBA00022989"/>
    </source>
</evidence>
<dbReference type="InterPro" id="IPR002758">
    <property type="entry name" value="Cation_antiport_E"/>
</dbReference>
<organism evidence="8 9">
    <name type="scientific">Gleimia europaea ACS-120-V-Col10b</name>
    <dbReference type="NCBI Taxonomy" id="883069"/>
    <lineage>
        <taxon>Bacteria</taxon>
        <taxon>Bacillati</taxon>
        <taxon>Actinomycetota</taxon>
        <taxon>Actinomycetes</taxon>
        <taxon>Actinomycetales</taxon>
        <taxon>Actinomycetaceae</taxon>
        <taxon>Gleimia</taxon>
    </lineage>
</organism>
<evidence type="ECO:0000256" key="7">
    <source>
        <dbReference type="SAM" id="Phobius"/>
    </source>
</evidence>
<dbReference type="EMBL" id="AGWN01000001">
    <property type="protein sequence ID" value="EPD31177.1"/>
    <property type="molecule type" value="Genomic_DNA"/>
</dbReference>
<evidence type="ECO:0000313" key="9">
    <source>
        <dbReference type="Proteomes" id="UP000014387"/>
    </source>
</evidence>
<dbReference type="RefSeq" id="WP_016444288.1">
    <property type="nucleotide sequence ID" value="NZ_KE150266.1"/>
</dbReference>
<protein>
    <recommendedName>
        <fullName evidence="10">Na+/H+ antiporter subunit E</fullName>
    </recommendedName>
</protein>
<feature type="transmembrane region" description="Helical" evidence="7">
    <location>
        <begin position="35"/>
        <end position="54"/>
    </location>
</feature>
<comment type="caution">
    <text evidence="8">The sequence shown here is derived from an EMBL/GenBank/DDBJ whole genome shotgun (WGS) entry which is preliminary data.</text>
</comment>
<evidence type="ECO:0000313" key="8">
    <source>
        <dbReference type="EMBL" id="EPD31177.1"/>
    </source>
</evidence>
<keyword evidence="5 7" id="KW-1133">Transmembrane helix</keyword>
<dbReference type="OrthoDB" id="3556991at2"/>
<dbReference type="Proteomes" id="UP000014387">
    <property type="component" value="Unassembled WGS sequence"/>
</dbReference>
<dbReference type="Pfam" id="PF01899">
    <property type="entry name" value="MNHE"/>
    <property type="match status" value="1"/>
</dbReference>
<dbReference type="AlphaFoldDB" id="A0A9W5VWN3"/>
<evidence type="ECO:0000256" key="2">
    <source>
        <dbReference type="ARBA" id="ARBA00006228"/>
    </source>
</evidence>
<sequence length="180" mass="19854">MSRVRAFASKRMSLFMTLWLLVLWTLLFAKFEPLVLLSGLLVALFIQLAFPLPRSGFFAHFRLRQGLVLAGVFLVDMVKAAVHVAKVVVTGRDYECGVVRIDLRSSADITMAVTAAMINLVPGTIVVEVKRREGIIYLHVFDLEAQGDIEGVRVASLAQEERVLKALASAQTLEDVGVNL</sequence>
<keyword evidence="9" id="KW-1185">Reference proteome</keyword>
<keyword evidence="4 7" id="KW-0812">Transmembrane</keyword>
<dbReference type="PANTHER" id="PTHR34584">
    <property type="entry name" value="NA(+)/H(+) ANTIPORTER SUBUNIT E1"/>
    <property type="match status" value="1"/>
</dbReference>
<name>A0A9W5VWN3_9ACTO</name>
<comment type="similarity">
    <text evidence="2">Belongs to the CPA3 antiporters (TC 2.A.63) subunit E family.</text>
</comment>
<dbReference type="PANTHER" id="PTHR34584:SF1">
    <property type="entry name" value="NA(+)_H(+) ANTIPORTER SUBUNIT E1"/>
    <property type="match status" value="1"/>
</dbReference>
<keyword evidence="6 7" id="KW-0472">Membrane</keyword>
<evidence type="ECO:0000256" key="6">
    <source>
        <dbReference type="ARBA" id="ARBA00023136"/>
    </source>
</evidence>
<evidence type="ECO:0000256" key="3">
    <source>
        <dbReference type="ARBA" id="ARBA00022475"/>
    </source>
</evidence>
<feature type="transmembrane region" description="Helical" evidence="7">
    <location>
        <begin position="12"/>
        <end position="29"/>
    </location>
</feature>
<evidence type="ECO:0000256" key="1">
    <source>
        <dbReference type="ARBA" id="ARBA00004651"/>
    </source>
</evidence>
<proteinExistence type="inferred from homology"/>
<feature type="transmembrane region" description="Helical" evidence="7">
    <location>
        <begin position="109"/>
        <end position="129"/>
    </location>
</feature>
<evidence type="ECO:0000256" key="4">
    <source>
        <dbReference type="ARBA" id="ARBA00022692"/>
    </source>
</evidence>